<gene>
    <name evidence="3" type="ORF">EAX62_01050</name>
</gene>
<feature type="compositionally biased region" description="Gly residues" evidence="1">
    <location>
        <begin position="260"/>
        <end position="269"/>
    </location>
</feature>
<organism evidence="3 4">
    <name type="scientific">Tessaracoccus antarcticus</name>
    <dbReference type="NCBI Taxonomy" id="2479848"/>
    <lineage>
        <taxon>Bacteria</taxon>
        <taxon>Bacillati</taxon>
        <taxon>Actinomycetota</taxon>
        <taxon>Actinomycetes</taxon>
        <taxon>Propionibacteriales</taxon>
        <taxon>Propionibacteriaceae</taxon>
        <taxon>Tessaracoccus</taxon>
    </lineage>
</organism>
<proteinExistence type="predicted"/>
<accession>A0A3M0G8D7</accession>
<dbReference type="OrthoDB" id="5149096at2"/>
<evidence type="ECO:0000313" key="3">
    <source>
        <dbReference type="EMBL" id="RMB61290.1"/>
    </source>
</evidence>
<evidence type="ECO:0000256" key="1">
    <source>
        <dbReference type="SAM" id="MobiDB-lite"/>
    </source>
</evidence>
<sequence length="323" mass="32302">MKNRAIFGTVLATGLVLAATTTPASADLVTRCIGTAGAVTVPGDLVVPAGQACTLTGTTVEGAVRVMAGADLVVVDATFNDTVAVAADAYFDATTSTVAGTVTNRGFGVSLDRSELGGDVRGRAGTDASSFTYLYNSAVAGQVDARAGDLLLDSSQVTGQVRGLGTTFVDVINSTLSGALTVKDNTEGTSVCASEVDGETRLTGNTGVQVGDGDLLGSCTDGANYFGSSLQISNTTAGVSVRGNIIRGDLTGTGNDPAPTGGGNRVRGTLGGQFADMAATAQVQARARVLAAQPDRGTEARTQLEQRRTAAVTAATEAGPAQL</sequence>
<dbReference type="Proteomes" id="UP000275256">
    <property type="component" value="Unassembled WGS sequence"/>
</dbReference>
<evidence type="ECO:0000256" key="2">
    <source>
        <dbReference type="SAM" id="SignalP"/>
    </source>
</evidence>
<evidence type="ECO:0000313" key="4">
    <source>
        <dbReference type="Proteomes" id="UP000275256"/>
    </source>
</evidence>
<comment type="caution">
    <text evidence="3">The sequence shown here is derived from an EMBL/GenBank/DDBJ whole genome shotgun (WGS) entry which is preliminary data.</text>
</comment>
<name>A0A3M0G8D7_9ACTN</name>
<feature type="region of interest" description="Disordered" evidence="1">
    <location>
        <begin position="250"/>
        <end position="269"/>
    </location>
</feature>
<dbReference type="RefSeq" id="WP_121899837.1">
    <property type="nucleotide sequence ID" value="NZ_REFW01000001.1"/>
</dbReference>
<protein>
    <recommendedName>
        <fullName evidence="5">Right-handed parallel beta-helix repeat-containing protein</fullName>
    </recommendedName>
</protein>
<dbReference type="AlphaFoldDB" id="A0A3M0G8D7"/>
<dbReference type="EMBL" id="REFW01000001">
    <property type="protein sequence ID" value="RMB61290.1"/>
    <property type="molecule type" value="Genomic_DNA"/>
</dbReference>
<evidence type="ECO:0008006" key="5">
    <source>
        <dbReference type="Google" id="ProtNLM"/>
    </source>
</evidence>
<reference evidence="3 4" key="1">
    <citation type="submission" date="2018-10" db="EMBL/GenBank/DDBJ databases">
        <title>Tessaracoccus antarcticuss sp. nov., isolated from sediment.</title>
        <authorList>
            <person name="Zhou L.Y."/>
            <person name="Du Z.J."/>
        </authorList>
    </citation>
    <scope>NUCLEOTIDE SEQUENCE [LARGE SCALE GENOMIC DNA]</scope>
    <source>
        <strain evidence="3 4">JDX10</strain>
    </source>
</reference>
<keyword evidence="2" id="KW-0732">Signal</keyword>
<feature type="signal peptide" evidence="2">
    <location>
        <begin position="1"/>
        <end position="26"/>
    </location>
</feature>
<feature type="chain" id="PRO_5018090249" description="Right-handed parallel beta-helix repeat-containing protein" evidence="2">
    <location>
        <begin position="27"/>
        <end position="323"/>
    </location>
</feature>
<keyword evidence="4" id="KW-1185">Reference proteome</keyword>